<dbReference type="InterPro" id="IPR002885">
    <property type="entry name" value="PPR_rpt"/>
</dbReference>
<accession>A0A8S1ZFX8</accession>
<evidence type="ECO:0000313" key="5">
    <source>
        <dbReference type="Proteomes" id="UP000682877"/>
    </source>
</evidence>
<organism evidence="4 5">
    <name type="scientific">Arabidopsis arenosa</name>
    <name type="common">Sand rock-cress</name>
    <name type="synonym">Cardaminopsis arenosa</name>
    <dbReference type="NCBI Taxonomy" id="38785"/>
    <lineage>
        <taxon>Eukaryota</taxon>
        <taxon>Viridiplantae</taxon>
        <taxon>Streptophyta</taxon>
        <taxon>Embryophyta</taxon>
        <taxon>Tracheophyta</taxon>
        <taxon>Spermatophyta</taxon>
        <taxon>Magnoliopsida</taxon>
        <taxon>eudicotyledons</taxon>
        <taxon>Gunneridae</taxon>
        <taxon>Pentapetalae</taxon>
        <taxon>rosids</taxon>
        <taxon>malvids</taxon>
        <taxon>Brassicales</taxon>
        <taxon>Brassicaceae</taxon>
        <taxon>Camelineae</taxon>
        <taxon>Arabidopsis</taxon>
    </lineage>
</organism>
<sequence>MAIAVVSSRRMINIGNPIRRFFILNHRFFSTELTPNNITPINQDHLLRVCTILYQQQNSPDSRLVSKLSSTKFQLTHEFFLQVCNNFPLSWRPVHRFFLYSQTHHPDFVHTSTTSNKMLAIIGNSRNMDLFWELAQEIGKRGLVNDKTFRIVLKTLASARELKKCVNFFHLMNDFGYLYNVQTMNRGVETLCKEKLVEEAKFVVIKLREFIKPDEITYRTMIKGFCDVGDLIEAAKLWNLMMDEGFEVDIEAGKKIMETFLKKNQFDEASKVFYVMVSKRGCDLDGCFYRVMIDWLCKNGRIDMARKVFDEMRERGVQVDNLTWASIIYGLLVKRRVAEAYKTVEGVENPDISIYHALIKGLVKIKRASEATEVFRKMIQRGCEPIMHTYLMLLQGHLGRRGRKGPDPLVNFDTIFVGGMIKAGKRLEITKYVERTLKRGLEVPRFDYSKFLHCYSNEEGVVMFEEMAKKLREVSLFDLADIFQRLGYGDDGHVKRDRKDVDDEEDDEKKYNLWSLDLKLEGKLWHVLIIGAEPIRVQGCDGKDVMKLGLRIVVAHNLDSVRNLATDFKGNLLNISISRSRGS</sequence>
<feature type="repeat" description="PPR" evidence="3">
    <location>
        <begin position="285"/>
        <end position="319"/>
    </location>
</feature>
<dbReference type="NCBIfam" id="TIGR00756">
    <property type="entry name" value="PPR"/>
    <property type="match status" value="3"/>
</dbReference>
<evidence type="ECO:0000256" key="2">
    <source>
        <dbReference type="ARBA" id="ARBA00022737"/>
    </source>
</evidence>
<dbReference type="InterPro" id="IPR050667">
    <property type="entry name" value="PPR-containing_protein"/>
</dbReference>
<feature type="repeat" description="PPR" evidence="3">
    <location>
        <begin position="351"/>
        <end position="385"/>
    </location>
</feature>
<dbReference type="Pfam" id="PF12854">
    <property type="entry name" value="PPR_1"/>
    <property type="match status" value="1"/>
</dbReference>
<protein>
    <recommendedName>
        <fullName evidence="6">Pentatricopeptide repeat-containing protein</fullName>
    </recommendedName>
</protein>
<keyword evidence="5" id="KW-1185">Reference proteome</keyword>
<dbReference type="AlphaFoldDB" id="A0A8S1ZFX8"/>
<dbReference type="Gene3D" id="1.25.40.10">
    <property type="entry name" value="Tetratricopeptide repeat domain"/>
    <property type="match status" value="3"/>
</dbReference>
<proteinExistence type="inferred from homology"/>
<dbReference type="PANTHER" id="PTHR47939:SF12">
    <property type="entry name" value="PENTACOTRIPEPTIDE-REPEAT REGION OF PRORP DOMAIN-CONTAINING PROTEIN"/>
    <property type="match status" value="1"/>
</dbReference>
<evidence type="ECO:0000313" key="4">
    <source>
        <dbReference type="EMBL" id="CAE5958508.1"/>
    </source>
</evidence>
<dbReference type="InterPro" id="IPR011990">
    <property type="entry name" value="TPR-like_helical_dom_sf"/>
</dbReference>
<gene>
    <name evidence="4" type="ORF">AARE701A_LOCUS2099</name>
</gene>
<evidence type="ECO:0000256" key="1">
    <source>
        <dbReference type="ARBA" id="ARBA00007626"/>
    </source>
</evidence>
<dbReference type="PROSITE" id="PS51375">
    <property type="entry name" value="PPR"/>
    <property type="match status" value="3"/>
</dbReference>
<evidence type="ECO:0000256" key="3">
    <source>
        <dbReference type="PROSITE-ProRule" id="PRU00708"/>
    </source>
</evidence>
<dbReference type="Pfam" id="PF13041">
    <property type="entry name" value="PPR_2"/>
    <property type="match status" value="2"/>
</dbReference>
<dbReference type="Proteomes" id="UP000682877">
    <property type="component" value="Chromosome 1"/>
</dbReference>
<keyword evidence="2" id="KW-0677">Repeat</keyword>
<comment type="similarity">
    <text evidence="1">Belongs to the PPR family. P subfamily.</text>
</comment>
<evidence type="ECO:0008006" key="6">
    <source>
        <dbReference type="Google" id="ProtNLM"/>
    </source>
</evidence>
<dbReference type="EMBL" id="LR999451">
    <property type="protein sequence ID" value="CAE5958508.1"/>
    <property type="molecule type" value="Genomic_DNA"/>
</dbReference>
<reference evidence="4" key="1">
    <citation type="submission" date="2021-01" db="EMBL/GenBank/DDBJ databases">
        <authorList>
            <person name="Bezrukov I."/>
        </authorList>
    </citation>
    <scope>NUCLEOTIDE SEQUENCE</scope>
</reference>
<feature type="repeat" description="PPR" evidence="3">
    <location>
        <begin position="214"/>
        <end position="248"/>
    </location>
</feature>
<dbReference type="PANTHER" id="PTHR47939">
    <property type="entry name" value="MEMBRANE-ASSOCIATED SALT-INDUCIBLE PROTEIN-LIKE"/>
    <property type="match status" value="1"/>
</dbReference>
<name>A0A8S1ZFX8_ARAAE</name>